<gene>
    <name evidence="3" type="ORF">ACCUM_1896</name>
</gene>
<organism evidence="3 4">
    <name type="scientific">Candidatus Accumulibacter phosphatis</name>
    <dbReference type="NCBI Taxonomy" id="327160"/>
    <lineage>
        <taxon>Bacteria</taxon>
        <taxon>Pseudomonadati</taxon>
        <taxon>Pseudomonadota</taxon>
        <taxon>Betaproteobacteria</taxon>
        <taxon>Candidatus Accumulibacter</taxon>
    </lineage>
</organism>
<dbReference type="PANTHER" id="PTHR34047">
    <property type="entry name" value="NUCLEAR INTRON MATURASE 1, MITOCHONDRIAL-RELATED"/>
    <property type="match status" value="1"/>
</dbReference>
<accession>A0A5S4EIM9</accession>
<comment type="caution">
    <text evidence="3">The sequence shown here is derived from an EMBL/GenBank/DDBJ whole genome shotgun (WGS) entry which is preliminary data.</text>
</comment>
<dbReference type="Pfam" id="PF00078">
    <property type="entry name" value="RVT_1"/>
    <property type="match status" value="1"/>
</dbReference>
<dbReference type="GO" id="GO:0003964">
    <property type="term" value="F:RNA-directed DNA polymerase activity"/>
    <property type="evidence" value="ECO:0007669"/>
    <property type="project" value="UniProtKB-KW"/>
</dbReference>
<name>A0A5S4EIM9_9PROT</name>
<dbReference type="EMBL" id="SWAD01000114">
    <property type="protein sequence ID" value="TMQ75176.1"/>
    <property type="molecule type" value="Genomic_DNA"/>
</dbReference>
<proteinExistence type="inferred from homology"/>
<dbReference type="AlphaFoldDB" id="A0A5S4EIM9"/>
<evidence type="ECO:0000313" key="4">
    <source>
        <dbReference type="Proteomes" id="UP000306324"/>
    </source>
</evidence>
<keyword evidence="3" id="KW-0695">RNA-directed DNA polymerase</keyword>
<keyword evidence="4" id="KW-1185">Reference proteome</keyword>
<keyword evidence="3" id="KW-0808">Transferase</keyword>
<evidence type="ECO:0000313" key="3">
    <source>
        <dbReference type="EMBL" id="TMQ75176.1"/>
    </source>
</evidence>
<dbReference type="Proteomes" id="UP000306324">
    <property type="component" value="Unassembled WGS sequence"/>
</dbReference>
<dbReference type="PANTHER" id="PTHR34047:SF8">
    <property type="entry name" value="PROTEIN YKFC"/>
    <property type="match status" value="1"/>
</dbReference>
<comment type="similarity">
    <text evidence="1">Belongs to the bacterial reverse transcriptase family.</text>
</comment>
<protein>
    <submittedName>
        <fullName evidence="3">Retron-type RNA-directed DNA polymerase</fullName>
    </submittedName>
</protein>
<evidence type="ECO:0000256" key="1">
    <source>
        <dbReference type="ARBA" id="ARBA00034120"/>
    </source>
</evidence>
<dbReference type="InterPro" id="IPR000477">
    <property type="entry name" value="RT_dom"/>
</dbReference>
<dbReference type="CDD" id="cd01651">
    <property type="entry name" value="RT_G2_intron"/>
    <property type="match status" value="1"/>
</dbReference>
<reference evidence="3 4" key="1">
    <citation type="submission" date="2019-04" db="EMBL/GenBank/DDBJ databases">
        <title>A novel phosphate-accumulating bacterium identified in bioreactor for phosphate removal from wastewater.</title>
        <authorList>
            <person name="Kotlyarov R.Y."/>
            <person name="Beletsky A.V."/>
            <person name="Kallistova A.Y."/>
            <person name="Dorofeev A.G."/>
            <person name="Nikolaev Y.Y."/>
            <person name="Pimenov N.V."/>
            <person name="Ravin N.V."/>
            <person name="Mardanov A.V."/>
        </authorList>
    </citation>
    <scope>NUCLEOTIDE SEQUENCE [LARGE SCALE GENOMIC DNA]</scope>
    <source>
        <strain evidence="3 4">Bin19</strain>
    </source>
</reference>
<dbReference type="InterPro" id="IPR051083">
    <property type="entry name" value="GrpII_Intron_Splice-Mob/Def"/>
</dbReference>
<evidence type="ECO:0000259" key="2">
    <source>
        <dbReference type="PROSITE" id="PS50878"/>
    </source>
</evidence>
<sequence length="352" mass="40137">MGQEFSADFANVVAFSNLMQAWRQAARGKRASYGAAAFEDRLVEHLLELQEDLATGSYRPGAYTHFVIHEPKRRRISAAPFRDRVVHHALCKVIEPIFEAQFLDDSYANRPGKGTHRAVNRLQQFARAFPYVLRLDIVKHFPAIDHAILLATLAETIRDPATLALAGQILASGAGVLDQEYTPPFFPGDDLLALCRPRGLPIGNLTSQFWSNVYLHPFDLFVRDELGCRAYLRYVDDFALFATDKRTLWRWKEAVRERLGALRLQFHEGSAQVQAVAHGIPWLGFVVYPTHRRVKARKVVQATRRLHGRYAAWQRGEISFAEFDASVQGWINHVRYADSWGLRSHVLEPFVF</sequence>
<feature type="domain" description="Reverse transcriptase" evidence="2">
    <location>
        <begin position="51"/>
        <end position="287"/>
    </location>
</feature>
<dbReference type="InterPro" id="IPR043502">
    <property type="entry name" value="DNA/RNA_pol_sf"/>
</dbReference>
<keyword evidence="3" id="KW-0548">Nucleotidyltransferase</keyword>
<dbReference type="RefSeq" id="WP_171047427.1">
    <property type="nucleotide sequence ID" value="NZ_SWAD01000114.1"/>
</dbReference>
<dbReference type="PROSITE" id="PS50878">
    <property type="entry name" value="RT_POL"/>
    <property type="match status" value="1"/>
</dbReference>
<dbReference type="SUPFAM" id="SSF56672">
    <property type="entry name" value="DNA/RNA polymerases"/>
    <property type="match status" value="1"/>
</dbReference>